<dbReference type="SUPFAM" id="SSF48403">
    <property type="entry name" value="Ankyrin repeat"/>
    <property type="match status" value="1"/>
</dbReference>
<organism evidence="6 7">
    <name type="scientific">Priapulus caudatus</name>
    <name type="common">Priapulid worm</name>
    <dbReference type="NCBI Taxonomy" id="37621"/>
    <lineage>
        <taxon>Eukaryota</taxon>
        <taxon>Metazoa</taxon>
        <taxon>Ecdysozoa</taxon>
        <taxon>Scalidophora</taxon>
        <taxon>Priapulida</taxon>
        <taxon>Priapulimorpha</taxon>
        <taxon>Priapulimorphida</taxon>
        <taxon>Priapulidae</taxon>
        <taxon>Priapulus</taxon>
    </lineage>
</organism>
<dbReference type="Proteomes" id="UP000695022">
    <property type="component" value="Unplaced"/>
</dbReference>
<dbReference type="SMART" id="SM00233">
    <property type="entry name" value="PH"/>
    <property type="match status" value="1"/>
</dbReference>
<evidence type="ECO:0000256" key="1">
    <source>
        <dbReference type="ARBA" id="ARBA00022737"/>
    </source>
</evidence>
<dbReference type="Gene3D" id="2.30.29.30">
    <property type="entry name" value="Pleckstrin-homology domain (PH domain)/Phosphotyrosine-binding domain (PTB)"/>
    <property type="match status" value="1"/>
</dbReference>
<evidence type="ECO:0000256" key="3">
    <source>
        <dbReference type="PROSITE-ProRule" id="PRU00023"/>
    </source>
</evidence>
<dbReference type="PROSITE" id="PS50088">
    <property type="entry name" value="ANK_REPEAT"/>
    <property type="match status" value="3"/>
</dbReference>
<dbReference type="InterPro" id="IPR011993">
    <property type="entry name" value="PH-like_dom_sf"/>
</dbReference>
<gene>
    <name evidence="7" type="primary">LOC106816769</name>
</gene>
<evidence type="ECO:0000313" key="7">
    <source>
        <dbReference type="RefSeq" id="XP_014676915.1"/>
    </source>
</evidence>
<dbReference type="PANTHER" id="PTHR24171">
    <property type="entry name" value="ANKYRIN REPEAT DOMAIN-CONTAINING PROTEIN 39-RELATED"/>
    <property type="match status" value="1"/>
</dbReference>
<dbReference type="RefSeq" id="XP_014676915.1">
    <property type="nucleotide sequence ID" value="XM_014821429.1"/>
</dbReference>
<accession>A0ABM1EXJ4</accession>
<feature type="repeat" description="ANK" evidence="3">
    <location>
        <begin position="31"/>
        <end position="63"/>
    </location>
</feature>
<feature type="domain" description="PH" evidence="5">
    <location>
        <begin position="221"/>
        <end position="323"/>
    </location>
</feature>
<proteinExistence type="predicted"/>
<dbReference type="PROSITE" id="PS50003">
    <property type="entry name" value="PH_DOMAIN"/>
    <property type="match status" value="1"/>
</dbReference>
<feature type="repeat" description="ANK" evidence="3">
    <location>
        <begin position="159"/>
        <end position="191"/>
    </location>
</feature>
<dbReference type="PANTHER" id="PTHR24171:SF8">
    <property type="entry name" value="BRCA1-ASSOCIATED RING DOMAIN PROTEIN 1"/>
    <property type="match status" value="1"/>
</dbReference>
<keyword evidence="1" id="KW-0677">Repeat</keyword>
<dbReference type="SUPFAM" id="SSF50729">
    <property type="entry name" value="PH domain-like"/>
    <property type="match status" value="1"/>
</dbReference>
<dbReference type="GeneID" id="106816769"/>
<keyword evidence="6" id="KW-1185">Reference proteome</keyword>
<name>A0ABM1EXJ4_PRICU</name>
<evidence type="ECO:0000259" key="5">
    <source>
        <dbReference type="PROSITE" id="PS50003"/>
    </source>
</evidence>
<sequence>MVGQVRDLIQARHEGSLSFDLNARGKSKSNCGWAALHLACYFGHGDVVGCLLQNGADINALNRAGDTPLHKSAFTGRVNIVMMLLHYNADVFQINGEGQTARDVASNQEVKHILQAAEQAELFAIEGRFLDAAREGNVDVLNSLLKSNHPPRLNCTDTSGNTALHCASYRDQKEVAVILLQNGLDTNILNNRGQAAMDLAHTPQMKQLLGVKPIKEIQKLVHRFEGPLARKSRVLGSWKQWWVVVERGVISYFNHRADGSSGIKRKHYKYMEDATINMKPGDDYAFVITFSDKSCHTLSVVPREEGQKVSRQRWINAVQLHICYSSNLVRRGGRYAGSDEDDEAGELQHLGSMQDALEIAVANHQVLEKQVADVCHLVEQSSAKAIMSSNTHVDVGTELSRMVGTSRQVLSSLSHCLAVCKQSEEIHRQHLKEAQEKSRVLEDALHALAKEHHELEHSLAMSVRSEGKQEFYSPFPSPQQYQSDDDDIFFDADDES</sequence>
<feature type="repeat" description="ANK" evidence="3">
    <location>
        <begin position="64"/>
        <end position="96"/>
    </location>
</feature>
<feature type="compositionally biased region" description="Low complexity" evidence="4">
    <location>
        <begin position="471"/>
        <end position="482"/>
    </location>
</feature>
<keyword evidence="2 3" id="KW-0040">ANK repeat</keyword>
<dbReference type="PROSITE" id="PS50297">
    <property type="entry name" value="ANK_REP_REGION"/>
    <property type="match status" value="3"/>
</dbReference>
<feature type="compositionally biased region" description="Acidic residues" evidence="4">
    <location>
        <begin position="483"/>
        <end position="496"/>
    </location>
</feature>
<dbReference type="InterPro" id="IPR036770">
    <property type="entry name" value="Ankyrin_rpt-contain_sf"/>
</dbReference>
<dbReference type="InterPro" id="IPR001849">
    <property type="entry name" value="PH_domain"/>
</dbReference>
<dbReference type="Pfam" id="PF13857">
    <property type="entry name" value="Ank_5"/>
    <property type="match status" value="1"/>
</dbReference>
<reference evidence="7" key="1">
    <citation type="submission" date="2025-08" db="UniProtKB">
        <authorList>
            <consortium name="RefSeq"/>
        </authorList>
    </citation>
    <scope>IDENTIFICATION</scope>
</reference>
<protein>
    <submittedName>
        <fullName evidence="7">Oxysterol-binding protein-related protein 1-like</fullName>
    </submittedName>
</protein>
<evidence type="ECO:0000256" key="2">
    <source>
        <dbReference type="ARBA" id="ARBA00023043"/>
    </source>
</evidence>
<dbReference type="Pfam" id="PF12796">
    <property type="entry name" value="Ank_2"/>
    <property type="match status" value="1"/>
</dbReference>
<dbReference type="Gene3D" id="1.25.40.20">
    <property type="entry name" value="Ankyrin repeat-containing domain"/>
    <property type="match status" value="2"/>
</dbReference>
<dbReference type="InterPro" id="IPR002110">
    <property type="entry name" value="Ankyrin_rpt"/>
</dbReference>
<feature type="region of interest" description="Disordered" evidence="4">
    <location>
        <begin position="467"/>
        <end position="496"/>
    </location>
</feature>
<evidence type="ECO:0000256" key="4">
    <source>
        <dbReference type="SAM" id="MobiDB-lite"/>
    </source>
</evidence>
<dbReference type="SMART" id="SM00248">
    <property type="entry name" value="ANK"/>
    <property type="match status" value="3"/>
</dbReference>
<evidence type="ECO:0000313" key="6">
    <source>
        <dbReference type="Proteomes" id="UP000695022"/>
    </source>
</evidence>